<evidence type="ECO:0000313" key="2">
    <source>
        <dbReference type="EMBL" id="KIJ12957.1"/>
    </source>
</evidence>
<accession>A0A0C9TZG5</accession>
<gene>
    <name evidence="2" type="ORF">PAXINDRAFT_14321</name>
</gene>
<sequence>MTIPLIVFMDDVSGNISKQWNKHHVVYMSNALLPREMLEKEFCTRFVSSSPHAKPLELMQGIKNSLKKAASDPIIAYDVKHQDEVMLIPYDLFVAGDNPMQAEECSHGGLKCNYLCRTCKVGGTNAEKKTDKGYTSLFECGQLRTPEDTVAEIKRQIELTKLSGGTKKVNTAVSETGIRDAATEAIMERLLALGKSLRRRGTAQPVLSEDQVRTQLESELDALLGGLSIDDHINPLLGMRGVDIHKDTPTEILHTILLGVVKYFWGQTAFILDKAHLLQTFQTRLDSVNKDGLNSPTLGADYIVRYKGGLIGKHFKSLAQVMPYLVYDLVPRAVLDGWIAIGRLVVLLWHTVIEDTENYLADLSRAINDFLSISAQCAPSILTTKAKFHFLLHLPMFIRRFGPAILFSTERYESFNHVFRLASIYSNRQAPSRDTCQTFAEQDNVKHIVTGGSWRDPTTKKWEKAGPGVLEYINEHPHRHKLLGIPDVMSGEVGATRLPTQVNEKGCREMVPTIEWQHTQAACSSNCTGTRVPPADDLFHAVKSFVAREGDKISLGHHAILTHAGSYRLGKVVEILAPIEEHSASHVVFSFLDFLPEPHPHLRVPCVKFPAPESRVAVTPRDVICAANVQHDCMTANCKSTRAVLECQERLLTTRTKDLVDHVPANTYVLNTYALHNYRWISNAVPPLLRSQCNTALISNHAVVRLQAAKLVRSKTTADATNAETGHDDDTQGASIDQPAFDQAKKPRGKGTGKRKAAVTKKAATTDVSMAPASVPPGPVFAGPQNQVASGSQHPFPMVPPVPSHFPHHSPVSYYGTGMGRENVQGYYTTPYYPSPFPNYATHAFGAPQPPLQGPHPPQFNASAHPQHFSHPPGVPTAGAYQIRPPYMPNSHSTETWQRYQ</sequence>
<feature type="region of interest" description="Disordered" evidence="1">
    <location>
        <begin position="846"/>
        <end position="901"/>
    </location>
</feature>
<feature type="compositionally biased region" description="Polar residues" evidence="1">
    <location>
        <begin position="715"/>
        <end position="724"/>
    </location>
</feature>
<dbReference type="PANTHER" id="PTHR31912:SF34">
    <property type="entry name" value="NOTOCHORD-RELATED PROTEIN"/>
    <property type="match status" value="1"/>
</dbReference>
<feature type="compositionally biased region" description="Basic residues" evidence="1">
    <location>
        <begin position="746"/>
        <end position="759"/>
    </location>
</feature>
<name>A0A0C9TZG5_PAXIN</name>
<dbReference type="HOGENOM" id="CLU_004591_2_3_1"/>
<dbReference type="AlphaFoldDB" id="A0A0C9TZG5"/>
<evidence type="ECO:0000313" key="3">
    <source>
        <dbReference type="Proteomes" id="UP000053647"/>
    </source>
</evidence>
<dbReference type="EMBL" id="KN819358">
    <property type="protein sequence ID" value="KIJ12957.1"/>
    <property type="molecule type" value="Genomic_DNA"/>
</dbReference>
<dbReference type="Proteomes" id="UP000053647">
    <property type="component" value="Unassembled WGS sequence"/>
</dbReference>
<organism evidence="2 3">
    <name type="scientific">Paxillus involutus ATCC 200175</name>
    <dbReference type="NCBI Taxonomy" id="664439"/>
    <lineage>
        <taxon>Eukaryota</taxon>
        <taxon>Fungi</taxon>
        <taxon>Dikarya</taxon>
        <taxon>Basidiomycota</taxon>
        <taxon>Agaricomycotina</taxon>
        <taxon>Agaricomycetes</taxon>
        <taxon>Agaricomycetidae</taxon>
        <taxon>Boletales</taxon>
        <taxon>Paxilineae</taxon>
        <taxon>Paxillaceae</taxon>
        <taxon>Paxillus</taxon>
    </lineage>
</organism>
<feature type="compositionally biased region" description="Polar residues" evidence="1">
    <location>
        <begin position="890"/>
        <end position="901"/>
    </location>
</feature>
<keyword evidence="3" id="KW-1185">Reference proteome</keyword>
<reference evidence="3" key="2">
    <citation type="submission" date="2015-01" db="EMBL/GenBank/DDBJ databases">
        <title>Evolutionary Origins and Diversification of the Mycorrhizal Mutualists.</title>
        <authorList>
            <consortium name="DOE Joint Genome Institute"/>
            <consortium name="Mycorrhizal Genomics Consortium"/>
            <person name="Kohler A."/>
            <person name="Kuo A."/>
            <person name="Nagy L.G."/>
            <person name="Floudas D."/>
            <person name="Copeland A."/>
            <person name="Barry K.W."/>
            <person name="Cichocki N."/>
            <person name="Veneault-Fourrey C."/>
            <person name="LaButti K."/>
            <person name="Lindquist E.A."/>
            <person name="Lipzen A."/>
            <person name="Lundell T."/>
            <person name="Morin E."/>
            <person name="Murat C."/>
            <person name="Riley R."/>
            <person name="Ohm R."/>
            <person name="Sun H."/>
            <person name="Tunlid A."/>
            <person name="Henrissat B."/>
            <person name="Grigoriev I.V."/>
            <person name="Hibbett D.S."/>
            <person name="Martin F."/>
        </authorList>
    </citation>
    <scope>NUCLEOTIDE SEQUENCE [LARGE SCALE GENOMIC DNA]</scope>
    <source>
        <strain evidence="3">ATCC 200175</strain>
    </source>
</reference>
<reference evidence="2 3" key="1">
    <citation type="submission" date="2014-06" db="EMBL/GenBank/DDBJ databases">
        <authorList>
            <consortium name="DOE Joint Genome Institute"/>
            <person name="Kuo A."/>
            <person name="Kohler A."/>
            <person name="Nagy L.G."/>
            <person name="Floudas D."/>
            <person name="Copeland A."/>
            <person name="Barry K.W."/>
            <person name="Cichocki N."/>
            <person name="Veneault-Fourrey C."/>
            <person name="LaButti K."/>
            <person name="Lindquist E.A."/>
            <person name="Lipzen A."/>
            <person name="Lundell T."/>
            <person name="Morin E."/>
            <person name="Murat C."/>
            <person name="Sun H."/>
            <person name="Tunlid A."/>
            <person name="Henrissat B."/>
            <person name="Grigoriev I.V."/>
            <person name="Hibbett D.S."/>
            <person name="Martin F."/>
            <person name="Nordberg H.P."/>
            <person name="Cantor M.N."/>
            <person name="Hua S.X."/>
        </authorList>
    </citation>
    <scope>NUCLEOTIDE SEQUENCE [LARGE SCALE GENOMIC DNA]</scope>
    <source>
        <strain evidence="2 3">ATCC 200175</strain>
    </source>
</reference>
<evidence type="ECO:0000256" key="1">
    <source>
        <dbReference type="SAM" id="MobiDB-lite"/>
    </source>
</evidence>
<proteinExistence type="predicted"/>
<dbReference type="PANTHER" id="PTHR31912">
    <property type="entry name" value="IP13529P"/>
    <property type="match status" value="1"/>
</dbReference>
<dbReference type="OrthoDB" id="2506088at2759"/>
<feature type="compositionally biased region" description="Pro residues" evidence="1">
    <location>
        <begin position="848"/>
        <end position="858"/>
    </location>
</feature>
<feature type="region of interest" description="Disordered" evidence="1">
    <location>
        <begin position="715"/>
        <end position="792"/>
    </location>
</feature>
<protein>
    <submittedName>
        <fullName evidence="2">Uncharacterized protein</fullName>
    </submittedName>
</protein>